<feature type="compositionally biased region" description="Polar residues" evidence="11">
    <location>
        <begin position="1"/>
        <end position="12"/>
    </location>
</feature>
<reference evidence="12 13" key="1">
    <citation type="journal article" date="2009" name="Stand. Genomic Sci.">
        <title>Complete genome sequence of Acidimicrobium ferrooxidans type strain (ICP).</title>
        <authorList>
            <person name="Clum A."/>
            <person name="Nolan M."/>
            <person name="Lang E."/>
            <person name="Glavina Del Rio T."/>
            <person name="Tice H."/>
            <person name="Copeland A."/>
            <person name="Cheng J.F."/>
            <person name="Lucas S."/>
            <person name="Chen F."/>
            <person name="Bruce D."/>
            <person name="Goodwin L."/>
            <person name="Pitluck S."/>
            <person name="Ivanova N."/>
            <person name="Mavrommatis K."/>
            <person name="Mikhailova N."/>
            <person name="Pati A."/>
            <person name="Chen A."/>
            <person name="Palaniappan K."/>
            <person name="Goker M."/>
            <person name="Spring S."/>
            <person name="Land M."/>
            <person name="Hauser L."/>
            <person name="Chang Y.J."/>
            <person name="Jeffries C.C."/>
            <person name="Chain P."/>
            <person name="Bristow J."/>
            <person name="Eisen J.A."/>
            <person name="Markowitz V."/>
            <person name="Hugenholtz P."/>
            <person name="Kyrpides N.C."/>
            <person name="Klenk H.P."/>
            <person name="Lapidus A."/>
        </authorList>
    </citation>
    <scope>NUCLEOTIDE SEQUENCE [LARGE SCALE GENOMIC DNA]</scope>
    <source>
        <strain evidence="13">DSM 10331 / JCM 15462 / NBRC 103882 / ICP</strain>
    </source>
</reference>
<dbReference type="NCBIfam" id="TIGR00550">
    <property type="entry name" value="nadA"/>
    <property type="match status" value="1"/>
</dbReference>
<organism evidence="12 13">
    <name type="scientific">Acidimicrobium ferrooxidans (strain DSM 10331 / JCM 15462 / NBRC 103882 / ICP)</name>
    <dbReference type="NCBI Taxonomy" id="525909"/>
    <lineage>
        <taxon>Bacteria</taxon>
        <taxon>Bacillati</taxon>
        <taxon>Actinomycetota</taxon>
        <taxon>Acidimicrobiia</taxon>
        <taxon>Acidimicrobiales</taxon>
        <taxon>Acidimicrobiaceae</taxon>
        <taxon>Acidimicrobium</taxon>
    </lineage>
</organism>
<evidence type="ECO:0000256" key="11">
    <source>
        <dbReference type="SAM" id="MobiDB-lite"/>
    </source>
</evidence>
<dbReference type="Proteomes" id="UP000000771">
    <property type="component" value="Chromosome"/>
</dbReference>
<dbReference type="EC" id="2.5.1.72" evidence="3 10"/>
<evidence type="ECO:0000313" key="12">
    <source>
        <dbReference type="EMBL" id="ACU53899.1"/>
    </source>
</evidence>
<evidence type="ECO:0000256" key="6">
    <source>
        <dbReference type="ARBA" id="ARBA00022679"/>
    </source>
</evidence>
<dbReference type="PANTHER" id="PTHR30573:SF0">
    <property type="entry name" value="QUINOLINATE SYNTHASE, CHLOROPLASTIC"/>
    <property type="match status" value="1"/>
</dbReference>
<evidence type="ECO:0000256" key="4">
    <source>
        <dbReference type="ARBA" id="ARBA00022485"/>
    </source>
</evidence>
<keyword evidence="9" id="KW-0411">Iron-sulfur</keyword>
<dbReference type="GO" id="GO:0008168">
    <property type="term" value="F:methyltransferase activity"/>
    <property type="evidence" value="ECO:0007669"/>
    <property type="project" value="UniProtKB-KW"/>
</dbReference>
<evidence type="ECO:0000256" key="2">
    <source>
        <dbReference type="ARBA" id="ARBA00005065"/>
    </source>
</evidence>
<keyword evidence="8" id="KW-0408">Iron</keyword>
<dbReference type="EMBL" id="CP001631">
    <property type="protein sequence ID" value="ACU53899.1"/>
    <property type="molecule type" value="Genomic_DNA"/>
</dbReference>
<dbReference type="UniPathway" id="UPA00253">
    <property type="reaction ID" value="UER00327"/>
</dbReference>
<gene>
    <name evidence="12" type="ordered locus">Afer_0960</name>
</gene>
<dbReference type="RefSeq" id="WP_015798388.1">
    <property type="nucleotide sequence ID" value="NC_013124.1"/>
</dbReference>
<dbReference type="GO" id="GO:0046872">
    <property type="term" value="F:metal ion binding"/>
    <property type="evidence" value="ECO:0007669"/>
    <property type="project" value="UniProtKB-KW"/>
</dbReference>
<keyword evidence="5" id="KW-0662">Pyridine nucleotide biosynthesis</keyword>
<keyword evidence="6 12" id="KW-0808">Transferase</keyword>
<dbReference type="InterPro" id="IPR036094">
    <property type="entry name" value="NadA_sf"/>
</dbReference>
<evidence type="ECO:0000256" key="10">
    <source>
        <dbReference type="NCBIfam" id="TIGR00550"/>
    </source>
</evidence>
<dbReference type="GO" id="GO:0034628">
    <property type="term" value="P:'de novo' NAD+ biosynthetic process from L-aspartate"/>
    <property type="evidence" value="ECO:0007669"/>
    <property type="project" value="TreeGrafter"/>
</dbReference>
<dbReference type="GO" id="GO:0008987">
    <property type="term" value="F:quinolinate synthetase A activity"/>
    <property type="evidence" value="ECO:0007669"/>
    <property type="project" value="UniProtKB-UniRule"/>
</dbReference>
<evidence type="ECO:0000313" key="13">
    <source>
        <dbReference type="Proteomes" id="UP000000771"/>
    </source>
</evidence>
<comment type="cofactor">
    <cofactor evidence="1">
        <name>[4Fe-4S] cluster</name>
        <dbReference type="ChEBI" id="CHEBI:49883"/>
    </cofactor>
</comment>
<dbReference type="eggNOG" id="COG0379">
    <property type="taxonomic scope" value="Bacteria"/>
</dbReference>
<comment type="pathway">
    <text evidence="2">Cofactor biosynthesis; NAD(+) biosynthesis; quinolinate from iminoaspartate: step 1/1.</text>
</comment>
<dbReference type="Gene3D" id="3.40.50.10800">
    <property type="entry name" value="NadA-like"/>
    <property type="match status" value="3"/>
</dbReference>
<evidence type="ECO:0000256" key="8">
    <source>
        <dbReference type="ARBA" id="ARBA00023004"/>
    </source>
</evidence>
<protein>
    <recommendedName>
        <fullName evidence="3 10">Quinolinate synthase</fullName>
        <ecNumber evidence="3 10">2.5.1.72</ecNumber>
    </recommendedName>
</protein>
<dbReference type="OrthoDB" id="9801204at2"/>
<evidence type="ECO:0000256" key="5">
    <source>
        <dbReference type="ARBA" id="ARBA00022642"/>
    </source>
</evidence>
<dbReference type="GO" id="GO:0005829">
    <property type="term" value="C:cytosol"/>
    <property type="evidence" value="ECO:0007669"/>
    <property type="project" value="TreeGrafter"/>
</dbReference>
<evidence type="ECO:0000256" key="7">
    <source>
        <dbReference type="ARBA" id="ARBA00022723"/>
    </source>
</evidence>
<dbReference type="InterPro" id="IPR003473">
    <property type="entry name" value="NadA"/>
</dbReference>
<dbReference type="SUPFAM" id="SSF142754">
    <property type="entry name" value="NadA-like"/>
    <property type="match status" value="1"/>
</dbReference>
<dbReference type="AlphaFoldDB" id="C7LYU1"/>
<dbReference type="GO" id="GO:0051539">
    <property type="term" value="F:4 iron, 4 sulfur cluster binding"/>
    <property type="evidence" value="ECO:0007669"/>
    <property type="project" value="UniProtKB-KW"/>
</dbReference>
<proteinExistence type="predicted"/>
<feature type="region of interest" description="Disordered" evidence="11">
    <location>
        <begin position="1"/>
        <end position="22"/>
    </location>
</feature>
<keyword evidence="4" id="KW-0004">4Fe-4S</keyword>
<keyword evidence="12" id="KW-0489">Methyltransferase</keyword>
<dbReference type="HOGENOM" id="CLU_047382_0_0_11"/>
<evidence type="ECO:0000256" key="3">
    <source>
        <dbReference type="ARBA" id="ARBA00012669"/>
    </source>
</evidence>
<evidence type="ECO:0000256" key="1">
    <source>
        <dbReference type="ARBA" id="ARBA00001966"/>
    </source>
</evidence>
<keyword evidence="13" id="KW-1185">Reference proteome</keyword>
<accession>C7LYU1</accession>
<dbReference type="NCBIfam" id="NF006878">
    <property type="entry name" value="PRK09375.1-2"/>
    <property type="match status" value="1"/>
</dbReference>
<evidence type="ECO:0000256" key="9">
    <source>
        <dbReference type="ARBA" id="ARBA00023014"/>
    </source>
</evidence>
<name>C7LYU1_ACIFD</name>
<sequence length="336" mass="36533">MRLSSSASTATKPTLGVGGPTPSAEVLERLRAAKALATDALLIAHNYQPPWVQDLADVTGDSLQLSRIAAEHPARRIVFAGVRFMAETAKLLSPTKTVLLPAHDAGCSLAEAITADDLRQWRSAHPDAIVVAYVNTSAEVKALADVCVTSANALEVVASIPTLREVLFLPDVFLGSWVKRTLGRERMHVWHGECHVHAALEPGALETALADDPEAVVYVHPECGCTTSALLVDDPWRQRVRLLSTTQMIEAARAEQHRRVIVATETGVLHQLRRENSISFEPLRADATCPYMQRVTPELLLGALERNEGEVTLDPAVAEAARRPVLAMLDPTVRPW</sequence>
<dbReference type="Pfam" id="PF02445">
    <property type="entry name" value="NadA"/>
    <property type="match status" value="1"/>
</dbReference>
<dbReference type="KEGG" id="afo:Afer_0960"/>
<dbReference type="PANTHER" id="PTHR30573">
    <property type="entry name" value="QUINOLINATE SYNTHETASE A"/>
    <property type="match status" value="1"/>
</dbReference>
<keyword evidence="7" id="KW-0479">Metal-binding</keyword>
<dbReference type="GO" id="GO:0032259">
    <property type="term" value="P:methylation"/>
    <property type="evidence" value="ECO:0007669"/>
    <property type="project" value="UniProtKB-KW"/>
</dbReference>
<dbReference type="STRING" id="525909.Afer_0960"/>